<feature type="repeat" description="TPR" evidence="4">
    <location>
        <begin position="605"/>
        <end position="638"/>
    </location>
</feature>
<dbReference type="CDD" id="cd02440">
    <property type="entry name" value="AdoMet_MTases"/>
    <property type="match status" value="1"/>
</dbReference>
<evidence type="ECO:0000256" key="4">
    <source>
        <dbReference type="PROSITE-ProRule" id="PRU00339"/>
    </source>
</evidence>
<evidence type="ECO:0000256" key="1">
    <source>
        <dbReference type="ARBA" id="ARBA00022603"/>
    </source>
</evidence>
<evidence type="ECO:0000256" key="2">
    <source>
        <dbReference type="ARBA" id="ARBA00022679"/>
    </source>
</evidence>
<name>A0AAW9CQN5_BURTH</name>
<keyword evidence="2" id="KW-0808">Transferase</keyword>
<gene>
    <name evidence="7" type="ORF">C7S16_6279</name>
</gene>
<dbReference type="InterPro" id="IPR029063">
    <property type="entry name" value="SAM-dependent_MTases_sf"/>
</dbReference>
<protein>
    <submittedName>
        <fullName evidence="7">CheR methyltransferase, SAM binding domain protein</fullName>
    </submittedName>
</protein>
<dbReference type="SMART" id="SM00138">
    <property type="entry name" value="MeTrc"/>
    <property type="match status" value="1"/>
</dbReference>
<organism evidence="7 8">
    <name type="scientific">Burkholderia thailandensis</name>
    <dbReference type="NCBI Taxonomy" id="57975"/>
    <lineage>
        <taxon>Bacteria</taxon>
        <taxon>Pseudomonadati</taxon>
        <taxon>Pseudomonadota</taxon>
        <taxon>Betaproteobacteria</taxon>
        <taxon>Burkholderiales</taxon>
        <taxon>Burkholderiaceae</taxon>
        <taxon>Burkholderia</taxon>
        <taxon>pseudomallei group</taxon>
    </lineage>
</organism>
<dbReference type="PRINTS" id="PR00996">
    <property type="entry name" value="CHERMTFRASE"/>
</dbReference>
<keyword evidence="1 7" id="KW-0489">Methyltransferase</keyword>
<evidence type="ECO:0000256" key="3">
    <source>
        <dbReference type="ARBA" id="ARBA00022691"/>
    </source>
</evidence>
<dbReference type="InterPro" id="IPR022642">
    <property type="entry name" value="CheR_C"/>
</dbReference>
<evidence type="ECO:0000256" key="5">
    <source>
        <dbReference type="SAM" id="MobiDB-lite"/>
    </source>
</evidence>
<dbReference type="EMBL" id="QXCT01000001">
    <property type="protein sequence ID" value="MDW9252899.1"/>
    <property type="molecule type" value="Genomic_DNA"/>
</dbReference>
<dbReference type="PANTHER" id="PTHR24422:SF19">
    <property type="entry name" value="CHEMOTAXIS PROTEIN METHYLTRANSFERASE"/>
    <property type="match status" value="1"/>
</dbReference>
<evidence type="ECO:0000313" key="7">
    <source>
        <dbReference type="EMBL" id="MDW9252899.1"/>
    </source>
</evidence>
<dbReference type="AlphaFoldDB" id="A0AAW9CQN5"/>
<sequence>MNVFDPRFHAWLSRETGIDPASLGNDFVARALAERIAATQPGAGDGAAAPAGRPQQSITDEAVDAYWQRLNASADERRALIELFVVPETWFFREREAFGALARLGAQRLFAQPARVLRILSAPCSTGEEPYSAAMALLDAGIDPARFEIDALDISARAIAHAQRARYGRNSFRGHALGFRDRHFKAAADGWVLDERVRACVRFRQENLLDLLGRAGEPYDFVFCRNVLIYFDRDAQDRVVRIVEERLDERGILFVGPAETGVVMRQGLASAQIPLAFAFRKPAADAATRPGASGIGAQAAGGAWRGAAAGVAASAGGVGSAGGAGSAGADRTPAIGGTLRAIAHEWFFDAGWPAPEPIARAIDGAPYAFESFAAPSVSPPGATRGASSEPRAQAGEAGQPAAGVFARAPGATEPGGEAFARARDAGGPAAAPRANAFDSGWTAAGAFSRAPGAERARAGSFAPAIDSVPPAAEPFADATGLARPAFDALPGAAADAGRLASMALARDAGAAPRASASLAHTFDTAWSAPARGAAASGIAQPTFSSRALGATALAGVAETDAATDAASRASGDAPLDAARRLADAGALDAAQQAVHASIEQSGPSADAFYLLGLIADARGQGDEATHCYRKALYLEPSHYEALTHLATLLDIAGDRDGAQWLMQRARRAAQYESAASVTDTDDGEPRGTHGTRRR</sequence>
<dbReference type="RefSeq" id="WP_039339521.1">
    <property type="nucleotide sequence ID" value="NZ_CP008915.2"/>
</dbReference>
<dbReference type="Pfam" id="PF01739">
    <property type="entry name" value="CheR"/>
    <property type="match status" value="1"/>
</dbReference>
<feature type="compositionally biased region" description="Low complexity" evidence="5">
    <location>
        <begin position="425"/>
        <end position="435"/>
    </location>
</feature>
<dbReference type="Proteomes" id="UP001272137">
    <property type="component" value="Unassembled WGS sequence"/>
</dbReference>
<dbReference type="Gene3D" id="3.40.50.150">
    <property type="entry name" value="Vaccinia Virus protein VP39"/>
    <property type="match status" value="1"/>
</dbReference>
<proteinExistence type="predicted"/>
<dbReference type="SMART" id="SM00028">
    <property type="entry name" value="TPR"/>
    <property type="match status" value="1"/>
</dbReference>
<evidence type="ECO:0000313" key="8">
    <source>
        <dbReference type="Proteomes" id="UP001272137"/>
    </source>
</evidence>
<reference evidence="7" key="1">
    <citation type="submission" date="2018-08" db="EMBL/GenBank/DDBJ databases">
        <title>Identification of Burkholderia cepacia strains that express a Burkholderia pseudomallei-like capsular polysaccharide.</title>
        <authorList>
            <person name="Burtnick M.N."/>
            <person name="Vongsouvath M."/>
            <person name="Newton P."/>
            <person name="Wuthiekanun V."/>
            <person name="Limmathurotsakul D."/>
            <person name="Brett P.J."/>
            <person name="Chantratita N."/>
            <person name="Dance D.A."/>
        </authorList>
    </citation>
    <scope>NUCLEOTIDE SEQUENCE</scope>
    <source>
        <strain evidence="7">SBXCC001</strain>
    </source>
</reference>
<dbReference type="PROSITE" id="PS50005">
    <property type="entry name" value="TPR"/>
    <property type="match status" value="1"/>
</dbReference>
<feature type="compositionally biased region" description="Low complexity" evidence="5">
    <location>
        <begin position="392"/>
        <end position="403"/>
    </location>
</feature>
<dbReference type="InterPro" id="IPR019734">
    <property type="entry name" value="TPR_rpt"/>
</dbReference>
<dbReference type="InterPro" id="IPR011990">
    <property type="entry name" value="TPR-like_helical_dom_sf"/>
</dbReference>
<dbReference type="PROSITE" id="PS50123">
    <property type="entry name" value="CHER"/>
    <property type="match status" value="1"/>
</dbReference>
<dbReference type="GO" id="GO:0008757">
    <property type="term" value="F:S-adenosylmethionine-dependent methyltransferase activity"/>
    <property type="evidence" value="ECO:0007669"/>
    <property type="project" value="InterPro"/>
</dbReference>
<dbReference type="PANTHER" id="PTHR24422">
    <property type="entry name" value="CHEMOTAXIS PROTEIN METHYLTRANSFERASE"/>
    <property type="match status" value="1"/>
</dbReference>
<evidence type="ECO:0000259" key="6">
    <source>
        <dbReference type="PROSITE" id="PS50123"/>
    </source>
</evidence>
<dbReference type="SUPFAM" id="SSF48452">
    <property type="entry name" value="TPR-like"/>
    <property type="match status" value="1"/>
</dbReference>
<feature type="region of interest" description="Disordered" evidence="5">
    <location>
        <begin position="376"/>
        <end position="435"/>
    </location>
</feature>
<dbReference type="Gene3D" id="1.25.40.10">
    <property type="entry name" value="Tetratricopeptide repeat domain"/>
    <property type="match status" value="1"/>
</dbReference>
<dbReference type="GO" id="GO:0032259">
    <property type="term" value="P:methylation"/>
    <property type="evidence" value="ECO:0007669"/>
    <property type="project" value="UniProtKB-KW"/>
</dbReference>
<keyword evidence="4" id="KW-0802">TPR repeat</keyword>
<comment type="caution">
    <text evidence="7">The sequence shown here is derived from an EMBL/GenBank/DDBJ whole genome shotgun (WGS) entry which is preliminary data.</text>
</comment>
<feature type="domain" description="CheR-type methyltransferase" evidence="6">
    <location>
        <begin position="66"/>
        <end position="260"/>
    </location>
</feature>
<feature type="region of interest" description="Disordered" evidence="5">
    <location>
        <begin position="670"/>
        <end position="694"/>
    </location>
</feature>
<dbReference type="KEGG" id="btha:DR62_5412"/>
<accession>A0AAW9CQN5</accession>
<keyword evidence="3" id="KW-0949">S-adenosyl-L-methionine</keyword>
<dbReference type="InterPro" id="IPR050903">
    <property type="entry name" value="Bact_Chemotaxis_MeTrfase"/>
</dbReference>
<dbReference type="InterPro" id="IPR000780">
    <property type="entry name" value="CheR_MeTrfase"/>
</dbReference>
<dbReference type="SUPFAM" id="SSF53335">
    <property type="entry name" value="S-adenosyl-L-methionine-dependent methyltransferases"/>
    <property type="match status" value="1"/>
</dbReference>